<accession>A0A218WTK6</accession>
<sequence>MEKNRVCKICSRCFSSGKAMGGHMRSHFAKLPLPGPNPNDKLNSFAASSTTQPLKSHHHHHDTTIPLLHSQGNDHARDSSGRSANGSRRPSPSTHRGRRRSLCSTTSAVEPVKLDTPELSAEDVALCLMMLSCDRWKAKNAKAAEEDDGDEQEEEEETYEDCSSEYEHDESFCATEARGTEGEYRCDTCNKCFRSYQALGGHRASHTNNNYAAIGTNRRIFECPYCYRVFDSGQALGGHKKVHNLHTAYAAANSNLVSSVATNKSRINLNLPVQHEKLEDEELLREFEFEFSSALKDDKEEMLRPIKRRTFRLQ</sequence>
<dbReference type="Gene3D" id="3.30.160.60">
    <property type="entry name" value="Classic Zinc Finger"/>
    <property type="match status" value="1"/>
</dbReference>
<feature type="domain" description="C2H2-type" evidence="3">
    <location>
        <begin position="5"/>
        <end position="32"/>
    </location>
</feature>
<name>A0A218WTK6_PUNGR</name>
<keyword evidence="1" id="KW-0863">Zinc-finger</keyword>
<evidence type="ECO:0000313" key="6">
    <source>
        <dbReference type="Proteomes" id="UP000197138"/>
    </source>
</evidence>
<dbReference type="EMBL" id="PGOL01001778">
    <property type="protein sequence ID" value="PKI54520.1"/>
    <property type="molecule type" value="Genomic_DNA"/>
</dbReference>
<feature type="region of interest" description="Disordered" evidence="2">
    <location>
        <begin position="143"/>
        <end position="163"/>
    </location>
</feature>
<reference evidence="6" key="1">
    <citation type="journal article" date="2017" name="Plant J.">
        <title>The pomegranate (Punica granatum L.) genome and the genomics of punicalagin biosynthesis.</title>
        <authorList>
            <person name="Qin G."/>
            <person name="Xu C."/>
            <person name="Ming R."/>
            <person name="Tang H."/>
            <person name="Guyot R."/>
            <person name="Kramer E.M."/>
            <person name="Hu Y."/>
            <person name="Yi X."/>
            <person name="Qi Y."/>
            <person name="Xu X."/>
            <person name="Gao Z."/>
            <person name="Pan H."/>
            <person name="Jian J."/>
            <person name="Tian Y."/>
            <person name="Yue Z."/>
            <person name="Xu Y."/>
        </authorList>
    </citation>
    <scope>NUCLEOTIDE SEQUENCE [LARGE SCALE GENOMIC DNA]</scope>
    <source>
        <strain evidence="6">cv. Dabenzi</strain>
    </source>
</reference>
<dbReference type="GO" id="GO:0008270">
    <property type="term" value="F:zinc ion binding"/>
    <property type="evidence" value="ECO:0007669"/>
    <property type="project" value="UniProtKB-KW"/>
</dbReference>
<feature type="compositionally biased region" description="Acidic residues" evidence="2">
    <location>
        <begin position="145"/>
        <end position="163"/>
    </location>
</feature>
<dbReference type="SMART" id="SM00355">
    <property type="entry name" value="ZnF_C2H2"/>
    <property type="match status" value="3"/>
</dbReference>
<keyword evidence="7" id="KW-1185">Reference proteome</keyword>
<dbReference type="PROSITE" id="PS00028">
    <property type="entry name" value="ZINC_FINGER_C2H2_1"/>
    <property type="match status" value="3"/>
</dbReference>
<evidence type="ECO:0000256" key="2">
    <source>
        <dbReference type="SAM" id="MobiDB-lite"/>
    </source>
</evidence>
<dbReference type="OrthoDB" id="654211at2759"/>
<dbReference type="PANTHER" id="PTHR46326:SF10">
    <property type="entry name" value="C2H2 AND C2HC ZINC FINGER PROTEIN"/>
    <property type="match status" value="1"/>
</dbReference>
<dbReference type="GeneID" id="116195178"/>
<reference evidence="5 7" key="3">
    <citation type="submission" date="2017-11" db="EMBL/GenBank/DDBJ databases">
        <title>De-novo sequencing of pomegranate (Punica granatum L.) genome.</title>
        <authorList>
            <person name="Akparov Z."/>
            <person name="Amiraslanov A."/>
            <person name="Hajiyeva S."/>
            <person name="Abbasov M."/>
            <person name="Kaur K."/>
            <person name="Hamwieh A."/>
            <person name="Solovyev V."/>
            <person name="Salamov A."/>
            <person name="Braich B."/>
            <person name="Kosarev P."/>
            <person name="Mahmoud A."/>
            <person name="Hajiyev E."/>
            <person name="Babayeva S."/>
            <person name="Izzatullayeva V."/>
            <person name="Mammadov A."/>
            <person name="Mammadov A."/>
            <person name="Sharifova S."/>
            <person name="Ojaghi J."/>
            <person name="Eynullazada K."/>
            <person name="Bayramov B."/>
            <person name="Abdulazimova A."/>
            <person name="Shahmuradov I."/>
        </authorList>
    </citation>
    <scope>NUCLEOTIDE SEQUENCE [LARGE SCALE GENOMIC DNA]</scope>
    <source>
        <strain evidence="5">AG2017</strain>
        <strain evidence="7">cv. AG2017</strain>
        <tissue evidence="5">Leaf</tissue>
    </source>
</reference>
<dbReference type="EMBL" id="MTKT01003240">
    <property type="protein sequence ID" value="OWM75700.1"/>
    <property type="molecule type" value="Genomic_DNA"/>
</dbReference>
<feature type="domain" description="C2H2-type" evidence="3">
    <location>
        <begin position="184"/>
        <end position="211"/>
    </location>
</feature>
<dbReference type="SUPFAM" id="SSF57667">
    <property type="entry name" value="beta-beta-alpha zinc fingers"/>
    <property type="match status" value="1"/>
</dbReference>
<feature type="domain" description="C2H2-type" evidence="3">
    <location>
        <begin position="221"/>
        <end position="248"/>
    </location>
</feature>
<reference evidence="4" key="2">
    <citation type="submission" date="2017-06" db="EMBL/GenBank/DDBJ databases">
        <title>The pomegranate genome and the genomics of punicalagin biosynthesis.</title>
        <authorList>
            <person name="Xu C."/>
        </authorList>
    </citation>
    <scope>NUCLEOTIDE SEQUENCE [LARGE SCALE GENOMIC DNA]</scope>
    <source>
        <tissue evidence="4">Fresh leaf</tissue>
    </source>
</reference>
<protein>
    <recommendedName>
        <fullName evidence="3">C2H2-type domain-containing protein</fullName>
    </recommendedName>
</protein>
<keyword evidence="1" id="KW-0479">Metal-binding</keyword>
<dbReference type="STRING" id="22663.A0A218WTK6"/>
<dbReference type="PROSITE" id="PS50157">
    <property type="entry name" value="ZINC_FINGER_C2H2_2"/>
    <property type="match status" value="3"/>
</dbReference>
<evidence type="ECO:0000256" key="1">
    <source>
        <dbReference type="PROSITE-ProRule" id="PRU00042"/>
    </source>
</evidence>
<proteinExistence type="predicted"/>
<dbReference type="InterPro" id="IPR036236">
    <property type="entry name" value="Znf_C2H2_sf"/>
</dbReference>
<feature type="compositionally biased region" description="Polar residues" evidence="2">
    <location>
        <begin position="81"/>
        <end position="94"/>
    </location>
</feature>
<dbReference type="InterPro" id="IPR044303">
    <property type="entry name" value="ZAT1/4/9"/>
</dbReference>
<dbReference type="Pfam" id="PF13912">
    <property type="entry name" value="zf-C2H2_6"/>
    <property type="match status" value="3"/>
</dbReference>
<evidence type="ECO:0000259" key="3">
    <source>
        <dbReference type="PROSITE" id="PS50157"/>
    </source>
</evidence>
<evidence type="ECO:0000313" key="5">
    <source>
        <dbReference type="EMBL" id="PKI54520.1"/>
    </source>
</evidence>
<evidence type="ECO:0000313" key="7">
    <source>
        <dbReference type="Proteomes" id="UP000233551"/>
    </source>
</evidence>
<comment type="caution">
    <text evidence="4">The sequence shown here is derived from an EMBL/GenBank/DDBJ whole genome shotgun (WGS) entry which is preliminary data.</text>
</comment>
<dbReference type="Proteomes" id="UP000197138">
    <property type="component" value="Unassembled WGS sequence"/>
</dbReference>
<dbReference type="Proteomes" id="UP000233551">
    <property type="component" value="Unassembled WGS sequence"/>
</dbReference>
<dbReference type="PANTHER" id="PTHR46326">
    <property type="entry name" value="ZINC FINGER PROTEIN ZAT1-RELATED"/>
    <property type="match status" value="1"/>
</dbReference>
<feature type="region of interest" description="Disordered" evidence="2">
    <location>
        <begin position="28"/>
        <end position="105"/>
    </location>
</feature>
<keyword evidence="1" id="KW-0862">Zinc</keyword>
<feature type="compositionally biased region" description="Polar residues" evidence="2">
    <location>
        <begin position="40"/>
        <end position="54"/>
    </location>
</feature>
<organism evidence="4 6">
    <name type="scientific">Punica granatum</name>
    <name type="common">Pomegranate</name>
    <dbReference type="NCBI Taxonomy" id="22663"/>
    <lineage>
        <taxon>Eukaryota</taxon>
        <taxon>Viridiplantae</taxon>
        <taxon>Streptophyta</taxon>
        <taxon>Embryophyta</taxon>
        <taxon>Tracheophyta</taxon>
        <taxon>Spermatophyta</taxon>
        <taxon>Magnoliopsida</taxon>
        <taxon>eudicotyledons</taxon>
        <taxon>Gunneridae</taxon>
        <taxon>Pentapetalae</taxon>
        <taxon>rosids</taxon>
        <taxon>malvids</taxon>
        <taxon>Myrtales</taxon>
        <taxon>Lythraceae</taxon>
        <taxon>Punica</taxon>
    </lineage>
</organism>
<gene>
    <name evidence="4" type="ORF">CDL15_Pgr021865</name>
    <name evidence="5" type="ORF">CRG98_025034</name>
</gene>
<dbReference type="InterPro" id="IPR013087">
    <property type="entry name" value="Znf_C2H2_type"/>
</dbReference>
<dbReference type="AlphaFoldDB" id="A0A218WTK6"/>
<dbReference type="GO" id="GO:0006355">
    <property type="term" value="P:regulation of DNA-templated transcription"/>
    <property type="evidence" value="ECO:0007669"/>
    <property type="project" value="InterPro"/>
</dbReference>
<evidence type="ECO:0000313" key="4">
    <source>
        <dbReference type="EMBL" id="OWM75700.1"/>
    </source>
</evidence>